<protein>
    <submittedName>
        <fullName evidence="2">Uncharacterized protein</fullName>
    </submittedName>
</protein>
<proteinExistence type="predicted"/>
<evidence type="ECO:0000313" key="3">
    <source>
        <dbReference type="Proteomes" id="UP001152562"/>
    </source>
</evidence>
<name>A0A9P0T970_PIEBR</name>
<comment type="caution">
    <text evidence="2">The sequence shown here is derived from an EMBL/GenBank/DDBJ whole genome shotgun (WGS) entry which is preliminary data.</text>
</comment>
<dbReference type="AlphaFoldDB" id="A0A9P0T970"/>
<feature type="compositionally biased region" description="Basic residues" evidence="1">
    <location>
        <begin position="67"/>
        <end position="79"/>
    </location>
</feature>
<reference evidence="2" key="1">
    <citation type="submission" date="2022-05" db="EMBL/GenBank/DDBJ databases">
        <authorList>
            <person name="Okamura Y."/>
        </authorList>
    </citation>
    <scope>NUCLEOTIDE SEQUENCE</scope>
</reference>
<gene>
    <name evidence="2" type="ORF">PIBRA_LOCUS4751</name>
</gene>
<evidence type="ECO:0000313" key="2">
    <source>
        <dbReference type="EMBL" id="CAH4027620.1"/>
    </source>
</evidence>
<feature type="region of interest" description="Disordered" evidence="1">
    <location>
        <begin position="56"/>
        <end position="79"/>
    </location>
</feature>
<evidence type="ECO:0000256" key="1">
    <source>
        <dbReference type="SAM" id="MobiDB-lite"/>
    </source>
</evidence>
<dbReference type="EMBL" id="CALOZG010000005">
    <property type="protein sequence ID" value="CAH4027620.1"/>
    <property type="molecule type" value="Genomic_DNA"/>
</dbReference>
<sequence>MGAARHASAFAPAALASGGAGVSFVRGGSGARAARTTLGEPKPYYGHLAYNTDVPQESLSSASAGWHRQRHHRRQQRLQ</sequence>
<organism evidence="2 3">
    <name type="scientific">Pieris brassicae</name>
    <name type="common">White butterfly</name>
    <name type="synonym">Large white butterfly</name>
    <dbReference type="NCBI Taxonomy" id="7116"/>
    <lineage>
        <taxon>Eukaryota</taxon>
        <taxon>Metazoa</taxon>
        <taxon>Ecdysozoa</taxon>
        <taxon>Arthropoda</taxon>
        <taxon>Hexapoda</taxon>
        <taxon>Insecta</taxon>
        <taxon>Pterygota</taxon>
        <taxon>Neoptera</taxon>
        <taxon>Endopterygota</taxon>
        <taxon>Lepidoptera</taxon>
        <taxon>Glossata</taxon>
        <taxon>Ditrysia</taxon>
        <taxon>Papilionoidea</taxon>
        <taxon>Pieridae</taxon>
        <taxon>Pierinae</taxon>
        <taxon>Pieris</taxon>
    </lineage>
</organism>
<dbReference type="Proteomes" id="UP001152562">
    <property type="component" value="Unassembled WGS sequence"/>
</dbReference>
<accession>A0A9P0T970</accession>
<keyword evidence="3" id="KW-1185">Reference proteome</keyword>